<dbReference type="SMART" id="SM00409">
    <property type="entry name" value="IG"/>
    <property type="match status" value="2"/>
</dbReference>
<keyword evidence="1" id="KW-0472">Membrane</keyword>
<evidence type="ECO:0000259" key="3">
    <source>
        <dbReference type="PROSITE" id="PS50835"/>
    </source>
</evidence>
<organism evidence="4 5">
    <name type="scientific">Dipodomys ordii</name>
    <name type="common">Ord's kangaroo rat</name>
    <dbReference type="NCBI Taxonomy" id="10020"/>
    <lineage>
        <taxon>Eukaryota</taxon>
        <taxon>Metazoa</taxon>
        <taxon>Chordata</taxon>
        <taxon>Craniata</taxon>
        <taxon>Vertebrata</taxon>
        <taxon>Euteleostomi</taxon>
        <taxon>Mammalia</taxon>
        <taxon>Eutheria</taxon>
        <taxon>Euarchontoglires</taxon>
        <taxon>Glires</taxon>
        <taxon>Rodentia</taxon>
        <taxon>Castorimorpha</taxon>
        <taxon>Heteromyidae</taxon>
        <taxon>Dipodomyinae</taxon>
        <taxon>Dipodomys</taxon>
    </lineage>
</organism>
<dbReference type="GO" id="GO:0002891">
    <property type="term" value="P:positive regulation of immunoglobulin mediated immune response"/>
    <property type="evidence" value="ECO:0007669"/>
    <property type="project" value="TreeGrafter"/>
</dbReference>
<proteinExistence type="predicted"/>
<keyword evidence="1" id="KW-1133">Transmembrane helix</keyword>
<keyword evidence="2" id="KW-0732">Signal</keyword>
<sequence>MDLLPFLLALLHVHKALCAEISWDSTVKLTKQLSLECAHLPTQILTQIEWLKRNGQKEERIAIFNPILGLEITAPYTNRVSIKNSSEASNIITLNFNNASDMDAGLYTCRLNMFPDGSAEKIIQVAKTDKFESIALLNETIPELVTESGQNITLNYQFQMKGPVKTVIWEKIQPHQIDILTSCDLLEGSPYTSKYQNKVWATCRQGSRVSILFIPNVTVSESAIYCCLVEATTGEKESYMVRLIVYGPKHEPSYLQNLLVAGGILLVVAILITVICVISYYGRRKYTNGLFKESSGMQNKRANNSRSPVSYRQAKDHAQDDIYVNYPTMPQKTKSKV</sequence>
<dbReference type="InterPro" id="IPR036179">
    <property type="entry name" value="Ig-like_dom_sf"/>
</dbReference>
<gene>
    <name evidence="5" type="primary">Cd226</name>
</gene>
<dbReference type="RefSeq" id="XP_012874330.1">
    <property type="nucleotide sequence ID" value="XM_013018876.1"/>
</dbReference>
<dbReference type="GO" id="GO:0009897">
    <property type="term" value="C:external side of plasma membrane"/>
    <property type="evidence" value="ECO:0007669"/>
    <property type="project" value="TreeGrafter"/>
</dbReference>
<accession>A0A1S3FDJ0</accession>
<dbReference type="InParanoid" id="A0A1S3FDJ0"/>
<name>A0A1S3FDJ0_DIPOR</name>
<dbReference type="Gene3D" id="2.60.40.10">
    <property type="entry name" value="Immunoglobulins"/>
    <property type="match status" value="2"/>
</dbReference>
<feature type="chain" id="PRO_5010320749" evidence="2">
    <location>
        <begin position="19"/>
        <end position="337"/>
    </location>
</feature>
<dbReference type="PANTHER" id="PTHR47011:SF1">
    <property type="entry name" value="CD226 ANTIGEN"/>
    <property type="match status" value="1"/>
</dbReference>
<evidence type="ECO:0000313" key="4">
    <source>
        <dbReference type="Proteomes" id="UP000081671"/>
    </source>
</evidence>
<dbReference type="AlphaFoldDB" id="A0A1S3FDJ0"/>
<evidence type="ECO:0000256" key="1">
    <source>
        <dbReference type="SAM" id="Phobius"/>
    </source>
</evidence>
<dbReference type="Pfam" id="PF07686">
    <property type="entry name" value="V-set"/>
    <property type="match status" value="1"/>
</dbReference>
<dbReference type="SUPFAM" id="SSF48726">
    <property type="entry name" value="Immunoglobulin"/>
    <property type="match status" value="2"/>
</dbReference>
<feature type="signal peptide" evidence="2">
    <location>
        <begin position="1"/>
        <end position="18"/>
    </location>
</feature>
<dbReference type="PROSITE" id="PS50835">
    <property type="entry name" value="IG_LIKE"/>
    <property type="match status" value="1"/>
</dbReference>
<dbReference type="InterPro" id="IPR042842">
    <property type="entry name" value="CD226"/>
</dbReference>
<dbReference type="Proteomes" id="UP000081671">
    <property type="component" value="Unplaced"/>
</dbReference>
<dbReference type="InterPro" id="IPR013106">
    <property type="entry name" value="Ig_V-set"/>
</dbReference>
<dbReference type="GO" id="GO:0002729">
    <property type="term" value="P:positive regulation of natural killer cell cytokine production"/>
    <property type="evidence" value="ECO:0007669"/>
    <property type="project" value="InterPro"/>
</dbReference>
<dbReference type="InterPro" id="IPR003599">
    <property type="entry name" value="Ig_sub"/>
</dbReference>
<dbReference type="PANTHER" id="PTHR47011">
    <property type="entry name" value="CD226 ANTIGEN"/>
    <property type="match status" value="1"/>
</dbReference>
<dbReference type="FunCoup" id="A0A1S3FDJ0">
    <property type="interactions" value="249"/>
</dbReference>
<keyword evidence="1" id="KW-0812">Transmembrane</keyword>
<dbReference type="CTD" id="10666"/>
<protein>
    <submittedName>
        <fullName evidence="5">CD226 antigen isoform X1</fullName>
    </submittedName>
</protein>
<dbReference type="OrthoDB" id="9937217at2759"/>
<dbReference type="GeneID" id="105987573"/>
<dbReference type="KEGG" id="dord:105987573"/>
<dbReference type="GO" id="GO:0050839">
    <property type="term" value="F:cell adhesion molecule binding"/>
    <property type="evidence" value="ECO:0007669"/>
    <property type="project" value="TreeGrafter"/>
</dbReference>
<feature type="domain" description="Ig-like" evidence="3">
    <location>
        <begin position="5"/>
        <end position="126"/>
    </location>
</feature>
<evidence type="ECO:0000256" key="2">
    <source>
        <dbReference type="SAM" id="SignalP"/>
    </source>
</evidence>
<feature type="transmembrane region" description="Helical" evidence="1">
    <location>
        <begin position="258"/>
        <end position="282"/>
    </location>
</feature>
<dbReference type="InterPro" id="IPR013783">
    <property type="entry name" value="Ig-like_fold"/>
</dbReference>
<keyword evidence="4" id="KW-1185">Reference proteome</keyword>
<evidence type="ECO:0000313" key="5">
    <source>
        <dbReference type="RefSeq" id="XP_012874330.1"/>
    </source>
</evidence>
<dbReference type="InterPro" id="IPR007110">
    <property type="entry name" value="Ig-like_dom"/>
</dbReference>
<reference evidence="5" key="1">
    <citation type="submission" date="2025-08" db="UniProtKB">
        <authorList>
            <consortium name="RefSeq"/>
        </authorList>
    </citation>
    <scope>IDENTIFICATION</scope>
    <source>
        <tissue evidence="5">Kidney</tissue>
    </source>
</reference>